<accession>A7B770</accession>
<comment type="caution">
    <text evidence="1">The sequence shown here is derived from an EMBL/GenBank/DDBJ whole genome shotgun (WGS) entry which is preliminary data.</text>
</comment>
<evidence type="ECO:0000313" key="1">
    <source>
        <dbReference type="EMBL" id="EDN76332.1"/>
    </source>
</evidence>
<sequence>MYKAGSLLYFGTGNSILGKKTTERNQNSYGKNIMADI</sequence>
<gene>
    <name evidence="1" type="ORF">RUMGNA_03436</name>
</gene>
<dbReference type="PaxDb" id="411470-RUMGNA_03436"/>
<proteinExistence type="predicted"/>
<evidence type="ECO:0000313" key="2">
    <source>
        <dbReference type="Proteomes" id="UP000004410"/>
    </source>
</evidence>
<dbReference type="AlphaFoldDB" id="A7B770"/>
<reference evidence="1 2" key="1">
    <citation type="submission" date="2007-04" db="EMBL/GenBank/DDBJ databases">
        <authorList>
            <person name="Fulton L."/>
            <person name="Clifton S."/>
            <person name="Fulton B."/>
            <person name="Xu J."/>
            <person name="Minx P."/>
            <person name="Pepin K.H."/>
            <person name="Johnson M."/>
            <person name="Thiruvilangam P."/>
            <person name="Bhonagiri V."/>
            <person name="Nash W.E."/>
            <person name="Mardis E.R."/>
            <person name="Wilson R.K."/>
        </authorList>
    </citation>
    <scope>NUCLEOTIDE SEQUENCE [LARGE SCALE GENOMIC DNA]</scope>
    <source>
        <strain evidence="1 2">ATCC 29149</strain>
    </source>
</reference>
<dbReference type="Proteomes" id="UP000004410">
    <property type="component" value="Unassembled WGS sequence"/>
</dbReference>
<dbReference type="EMBL" id="AAYG02000031">
    <property type="protein sequence ID" value="EDN76332.1"/>
    <property type="molecule type" value="Genomic_DNA"/>
</dbReference>
<name>A7B770_MEDG7</name>
<organism evidence="1 2">
    <name type="scientific">Mediterraneibacter gnavus (strain ATCC 29149 / DSM 114966 / JCM 6515 / VPI C7-9)</name>
    <name type="common">Ruminococcus gnavus</name>
    <dbReference type="NCBI Taxonomy" id="411470"/>
    <lineage>
        <taxon>Bacteria</taxon>
        <taxon>Bacillati</taxon>
        <taxon>Bacillota</taxon>
        <taxon>Clostridia</taxon>
        <taxon>Lachnospirales</taxon>
        <taxon>Lachnospiraceae</taxon>
        <taxon>Mediterraneibacter</taxon>
    </lineage>
</organism>
<reference evidence="1 2" key="2">
    <citation type="submission" date="2007-06" db="EMBL/GenBank/DDBJ databases">
        <title>Draft genome sequence of Ruminococcus gnavus (ATCC 29149).</title>
        <authorList>
            <person name="Sudarsanam P."/>
            <person name="Ley R."/>
            <person name="Guruge J."/>
            <person name="Turnbaugh P.J."/>
            <person name="Mahowald M."/>
            <person name="Liep D."/>
            <person name="Gordon J."/>
        </authorList>
    </citation>
    <scope>NUCLEOTIDE SEQUENCE [LARGE SCALE GENOMIC DNA]</scope>
    <source>
        <strain evidence="1 2">ATCC 29149</strain>
    </source>
</reference>
<protein>
    <submittedName>
        <fullName evidence="1">Uncharacterized protein</fullName>
    </submittedName>
</protein>